<feature type="chain" id="PRO_5047485505" description="DUF4890 domain-containing protein" evidence="2">
    <location>
        <begin position="23"/>
        <end position="129"/>
    </location>
</feature>
<keyword evidence="2" id="KW-0732">Signal</keyword>
<evidence type="ECO:0008006" key="5">
    <source>
        <dbReference type="Google" id="ProtNLM"/>
    </source>
</evidence>
<sequence length="129" mass="15042">MRMKNLMLVLVAIFLSASAAIAQERGNRQGPGQNRTPEERAKAEVERLNTALSLDQSQRDSIYTYSLQQSTAQQALFQQGDGDRDKRIEKMRSFREKYDTKLKSILTEEQIKKYEEIQKERSQRRSSRN</sequence>
<gene>
    <name evidence="3" type="ORF">C4F40_12010</name>
</gene>
<evidence type="ECO:0000256" key="1">
    <source>
        <dbReference type="SAM" id="MobiDB-lite"/>
    </source>
</evidence>
<dbReference type="Proteomes" id="UP000618319">
    <property type="component" value="Unassembled WGS sequence"/>
</dbReference>
<organism evidence="3 4">
    <name type="scientific">Sphingobacterium pedocola</name>
    <dbReference type="NCBI Taxonomy" id="2082722"/>
    <lineage>
        <taxon>Bacteria</taxon>
        <taxon>Pseudomonadati</taxon>
        <taxon>Bacteroidota</taxon>
        <taxon>Sphingobacteriia</taxon>
        <taxon>Sphingobacteriales</taxon>
        <taxon>Sphingobacteriaceae</taxon>
        <taxon>Sphingobacterium</taxon>
    </lineage>
</organism>
<evidence type="ECO:0000256" key="2">
    <source>
        <dbReference type="SAM" id="SignalP"/>
    </source>
</evidence>
<reference evidence="3 4" key="1">
    <citation type="submission" date="2018-02" db="EMBL/GenBank/DDBJ databases">
        <title>Sphingobacterium KA21.</title>
        <authorList>
            <person name="Vasarhelyi B.M."/>
            <person name="Deshmukh S."/>
            <person name="Balint B."/>
            <person name="Kukolya J."/>
        </authorList>
    </citation>
    <scope>NUCLEOTIDE SEQUENCE [LARGE SCALE GENOMIC DNA]</scope>
    <source>
        <strain evidence="3 4">Ka21</strain>
    </source>
</reference>
<comment type="caution">
    <text evidence="3">The sequence shown here is derived from an EMBL/GenBank/DDBJ whole genome shotgun (WGS) entry which is preliminary data.</text>
</comment>
<dbReference type="EMBL" id="PSKQ01000021">
    <property type="protein sequence ID" value="MBE8721446.1"/>
    <property type="molecule type" value="Genomic_DNA"/>
</dbReference>
<feature type="signal peptide" evidence="2">
    <location>
        <begin position="1"/>
        <end position="22"/>
    </location>
</feature>
<evidence type="ECO:0000313" key="4">
    <source>
        <dbReference type="Proteomes" id="UP000618319"/>
    </source>
</evidence>
<name>A0ABR9T7Y1_9SPHI</name>
<proteinExistence type="predicted"/>
<protein>
    <recommendedName>
        <fullName evidence="5">DUF4890 domain-containing protein</fullName>
    </recommendedName>
</protein>
<accession>A0ABR9T7Y1</accession>
<evidence type="ECO:0000313" key="3">
    <source>
        <dbReference type="EMBL" id="MBE8721446.1"/>
    </source>
</evidence>
<keyword evidence="4" id="KW-1185">Reference proteome</keyword>
<feature type="region of interest" description="Disordered" evidence="1">
    <location>
        <begin position="24"/>
        <end position="43"/>
    </location>
</feature>